<evidence type="ECO:0000313" key="2">
    <source>
        <dbReference type="EMBL" id="CUH51697.1"/>
    </source>
</evidence>
<name>A0A0P1EMW7_9RHOB</name>
<accession>A0A0P1EMW7</accession>
<keyword evidence="3" id="KW-1185">Reference proteome</keyword>
<organism evidence="2 3">
    <name type="scientific">Shimia marina</name>
    <dbReference type="NCBI Taxonomy" id="321267"/>
    <lineage>
        <taxon>Bacteria</taxon>
        <taxon>Pseudomonadati</taxon>
        <taxon>Pseudomonadota</taxon>
        <taxon>Alphaproteobacteria</taxon>
        <taxon>Rhodobacterales</taxon>
        <taxon>Roseobacteraceae</taxon>
    </lineage>
</organism>
<evidence type="ECO:0000313" key="3">
    <source>
        <dbReference type="Proteomes" id="UP000054823"/>
    </source>
</evidence>
<dbReference type="EMBL" id="CYPW01000007">
    <property type="protein sequence ID" value="CUH51697.1"/>
    <property type="molecule type" value="Genomic_DNA"/>
</dbReference>
<reference evidence="2 3" key="1">
    <citation type="submission" date="2015-09" db="EMBL/GenBank/DDBJ databases">
        <authorList>
            <consortium name="Swine Surveillance"/>
        </authorList>
    </citation>
    <scope>NUCLEOTIDE SEQUENCE [LARGE SCALE GENOMIC DNA]</scope>
    <source>
        <strain evidence="2 3">CECT 7688</strain>
    </source>
</reference>
<sequence>MGQSQQLVRPAARPARGHGLQALTTRPRGACPLTGRDRDVGRTNQVERSLKEVSGLKAGRSSAQSVSQSGPCAAARATILHLVESAYAPPHEAGRRCSKLNTRLQVAVRIEPRTSLGAIQANTGATAFHDDRRKKDHRI</sequence>
<evidence type="ECO:0000256" key="1">
    <source>
        <dbReference type="SAM" id="MobiDB-lite"/>
    </source>
</evidence>
<dbReference type="STRING" id="321267.SHM7688_01136"/>
<proteinExistence type="predicted"/>
<protein>
    <submittedName>
        <fullName evidence="2">Uncharacterized protein</fullName>
    </submittedName>
</protein>
<dbReference type="AlphaFoldDB" id="A0A0P1EMW7"/>
<dbReference type="Proteomes" id="UP000054823">
    <property type="component" value="Unassembled WGS sequence"/>
</dbReference>
<feature type="region of interest" description="Disordered" evidence="1">
    <location>
        <begin position="1"/>
        <end position="44"/>
    </location>
</feature>
<gene>
    <name evidence="2" type="ORF">SHM7688_01136</name>
</gene>